<comment type="caution">
    <text evidence="1">The sequence shown here is derived from an EMBL/GenBank/DDBJ whole genome shotgun (WGS) entry which is preliminary data.</text>
</comment>
<keyword evidence="2" id="KW-1185">Reference proteome</keyword>
<evidence type="ECO:0000313" key="1">
    <source>
        <dbReference type="EMBL" id="OQE03871.1"/>
    </source>
</evidence>
<dbReference type="Proteomes" id="UP000191612">
    <property type="component" value="Unassembled WGS sequence"/>
</dbReference>
<proteinExistence type="predicted"/>
<dbReference type="AlphaFoldDB" id="A0A1V6RQ08"/>
<sequence length="257" mass="29020">MSTKVTGIAEQKDSSVLPFPDSVSLNAQQYTPHDQTSGASARSSLGTMATPYLVFVGSYITSPTLNPEDYDKWYLKHHCRDVMYGGGIPSAAWYHALQADSKNQRLVLYNCKDFDFMLIPEKLDAIPKTHELLENGKHLYDVAQLDPRHYEIATPAKGPYPGLVVVAYELPQGADDDLEEWYTATHLPIFLGLPGYKQSRQYLLHPSLRTQKAASHLVLHEFETSDDLQSPDNKWLENLKTDKVVATVDMYRLVQVY</sequence>
<accession>A0A1V6RQ08</accession>
<evidence type="ECO:0008006" key="3">
    <source>
        <dbReference type="Google" id="ProtNLM"/>
    </source>
</evidence>
<dbReference type="EMBL" id="MDYO01000001">
    <property type="protein sequence ID" value="OQE03871.1"/>
    <property type="molecule type" value="Genomic_DNA"/>
</dbReference>
<evidence type="ECO:0000313" key="2">
    <source>
        <dbReference type="Proteomes" id="UP000191612"/>
    </source>
</evidence>
<reference evidence="2" key="1">
    <citation type="journal article" date="2017" name="Nat. Microbiol.">
        <title>Global analysis of biosynthetic gene clusters reveals vast potential of secondary metabolite production in Penicillium species.</title>
        <authorList>
            <person name="Nielsen J.C."/>
            <person name="Grijseels S."/>
            <person name="Prigent S."/>
            <person name="Ji B."/>
            <person name="Dainat J."/>
            <person name="Nielsen K.F."/>
            <person name="Frisvad J.C."/>
            <person name="Workman M."/>
            <person name="Nielsen J."/>
        </authorList>
    </citation>
    <scope>NUCLEOTIDE SEQUENCE [LARGE SCALE GENOMIC DNA]</scope>
    <source>
        <strain evidence="2">IBT 29525</strain>
    </source>
</reference>
<organism evidence="1 2">
    <name type="scientific">Penicillium solitum</name>
    <dbReference type="NCBI Taxonomy" id="60172"/>
    <lineage>
        <taxon>Eukaryota</taxon>
        <taxon>Fungi</taxon>
        <taxon>Dikarya</taxon>
        <taxon>Ascomycota</taxon>
        <taxon>Pezizomycotina</taxon>
        <taxon>Eurotiomycetes</taxon>
        <taxon>Eurotiomycetidae</taxon>
        <taxon>Eurotiales</taxon>
        <taxon>Aspergillaceae</taxon>
        <taxon>Penicillium</taxon>
    </lineage>
</organism>
<name>A0A1V6RQ08_9EURO</name>
<protein>
    <recommendedName>
        <fullName evidence="3">EthD domain-containing protein</fullName>
    </recommendedName>
</protein>
<gene>
    <name evidence="1" type="ORF">PENSOL_c001G11810</name>
</gene>